<reference evidence="1" key="1">
    <citation type="submission" date="2022-06" db="EMBL/GenBank/DDBJ databases">
        <title>Uncovering the hologenomic basis of an extraordinary plant invasion.</title>
        <authorList>
            <person name="Bieker V.C."/>
            <person name="Martin M.D."/>
            <person name="Gilbert T."/>
            <person name="Hodgins K."/>
            <person name="Battlay P."/>
            <person name="Petersen B."/>
            <person name="Wilson J."/>
        </authorList>
    </citation>
    <scope>NUCLEOTIDE SEQUENCE</scope>
    <source>
        <strain evidence="1">AA19_3_7</strain>
        <tissue evidence="1">Leaf</tissue>
    </source>
</reference>
<evidence type="ECO:0000313" key="1">
    <source>
        <dbReference type="EMBL" id="KAI7725271.1"/>
    </source>
</evidence>
<dbReference type="EMBL" id="JAMZMK010011990">
    <property type="protein sequence ID" value="KAI7725271.1"/>
    <property type="molecule type" value="Genomic_DNA"/>
</dbReference>
<dbReference type="AlphaFoldDB" id="A0AAD5BMS2"/>
<dbReference type="Proteomes" id="UP001206925">
    <property type="component" value="Unassembled WGS sequence"/>
</dbReference>
<gene>
    <name evidence="1" type="ORF">M8C21_026069</name>
</gene>
<sequence>MSMAESKNAYVDMKEDMQHEAAFENCNVVGSSQIKTGVPVTIKMRVMKCLLCCSYGSETDPLHLRYAIHW</sequence>
<evidence type="ECO:0000313" key="2">
    <source>
        <dbReference type="Proteomes" id="UP001206925"/>
    </source>
</evidence>
<keyword evidence="2" id="KW-1185">Reference proteome</keyword>
<accession>A0AAD5BMS2</accession>
<comment type="caution">
    <text evidence="1">The sequence shown here is derived from an EMBL/GenBank/DDBJ whole genome shotgun (WGS) entry which is preliminary data.</text>
</comment>
<proteinExistence type="predicted"/>
<name>A0AAD5BMS2_AMBAR</name>
<protein>
    <submittedName>
        <fullName evidence="1">Uncharacterized protein</fullName>
    </submittedName>
</protein>
<organism evidence="1 2">
    <name type="scientific">Ambrosia artemisiifolia</name>
    <name type="common">Common ragweed</name>
    <dbReference type="NCBI Taxonomy" id="4212"/>
    <lineage>
        <taxon>Eukaryota</taxon>
        <taxon>Viridiplantae</taxon>
        <taxon>Streptophyta</taxon>
        <taxon>Embryophyta</taxon>
        <taxon>Tracheophyta</taxon>
        <taxon>Spermatophyta</taxon>
        <taxon>Magnoliopsida</taxon>
        <taxon>eudicotyledons</taxon>
        <taxon>Gunneridae</taxon>
        <taxon>Pentapetalae</taxon>
        <taxon>asterids</taxon>
        <taxon>campanulids</taxon>
        <taxon>Asterales</taxon>
        <taxon>Asteraceae</taxon>
        <taxon>Asteroideae</taxon>
        <taxon>Heliantheae alliance</taxon>
        <taxon>Heliantheae</taxon>
        <taxon>Ambrosia</taxon>
    </lineage>
</organism>